<comment type="caution">
    <text evidence="1">The sequence shown here is derived from an EMBL/GenBank/DDBJ whole genome shotgun (WGS) entry which is preliminary data.</text>
</comment>
<protein>
    <submittedName>
        <fullName evidence="1">Uncharacterized protein</fullName>
    </submittedName>
</protein>
<organism evidence="1 2">
    <name type="scientific">Hyalomma asiaticum</name>
    <name type="common">Tick</name>
    <dbReference type="NCBI Taxonomy" id="266040"/>
    <lineage>
        <taxon>Eukaryota</taxon>
        <taxon>Metazoa</taxon>
        <taxon>Ecdysozoa</taxon>
        <taxon>Arthropoda</taxon>
        <taxon>Chelicerata</taxon>
        <taxon>Arachnida</taxon>
        <taxon>Acari</taxon>
        <taxon>Parasitiformes</taxon>
        <taxon>Ixodida</taxon>
        <taxon>Ixodoidea</taxon>
        <taxon>Ixodidae</taxon>
        <taxon>Hyalomminae</taxon>
        <taxon>Hyalomma</taxon>
    </lineage>
</organism>
<evidence type="ECO:0000313" key="1">
    <source>
        <dbReference type="EMBL" id="KAH6945088.1"/>
    </source>
</evidence>
<accession>A0ACB7TDF0</accession>
<dbReference type="EMBL" id="CM023481">
    <property type="protein sequence ID" value="KAH6945088.1"/>
    <property type="molecule type" value="Genomic_DNA"/>
</dbReference>
<proteinExistence type="predicted"/>
<sequence length="122" mass="13474">MFSSNDVKRKVGLTGSISRSNTLSPTILFCRSGPPLAQKGMNKAAPVPGIAESVGDIKRRYEDTAQVLFLERREKQRPSSFLSYGETKKCYAYSGTGKPYVDVKEGVRADQQSFQSQICSIM</sequence>
<dbReference type="Proteomes" id="UP000821845">
    <property type="component" value="Chromosome 1"/>
</dbReference>
<gene>
    <name evidence="1" type="ORF">HPB50_007192</name>
</gene>
<name>A0ACB7TDF0_HYAAI</name>
<evidence type="ECO:0000313" key="2">
    <source>
        <dbReference type="Proteomes" id="UP000821845"/>
    </source>
</evidence>
<keyword evidence="2" id="KW-1185">Reference proteome</keyword>
<reference evidence="1" key="1">
    <citation type="submission" date="2020-05" db="EMBL/GenBank/DDBJ databases">
        <title>Large-scale comparative analyses of tick genomes elucidate their genetic diversity and vector capacities.</title>
        <authorList>
            <person name="Jia N."/>
            <person name="Wang J."/>
            <person name="Shi W."/>
            <person name="Du L."/>
            <person name="Sun Y."/>
            <person name="Zhan W."/>
            <person name="Jiang J."/>
            <person name="Wang Q."/>
            <person name="Zhang B."/>
            <person name="Ji P."/>
            <person name="Sakyi L.B."/>
            <person name="Cui X."/>
            <person name="Yuan T."/>
            <person name="Jiang B."/>
            <person name="Yang W."/>
            <person name="Lam T.T.-Y."/>
            <person name="Chang Q."/>
            <person name="Ding S."/>
            <person name="Wang X."/>
            <person name="Zhu J."/>
            <person name="Ruan X."/>
            <person name="Zhao L."/>
            <person name="Wei J."/>
            <person name="Que T."/>
            <person name="Du C."/>
            <person name="Cheng J."/>
            <person name="Dai P."/>
            <person name="Han X."/>
            <person name="Huang E."/>
            <person name="Gao Y."/>
            <person name="Liu J."/>
            <person name="Shao H."/>
            <person name="Ye R."/>
            <person name="Li L."/>
            <person name="Wei W."/>
            <person name="Wang X."/>
            <person name="Wang C."/>
            <person name="Yang T."/>
            <person name="Huo Q."/>
            <person name="Li W."/>
            <person name="Guo W."/>
            <person name="Chen H."/>
            <person name="Zhou L."/>
            <person name="Ni X."/>
            <person name="Tian J."/>
            <person name="Zhou Y."/>
            <person name="Sheng Y."/>
            <person name="Liu T."/>
            <person name="Pan Y."/>
            <person name="Xia L."/>
            <person name="Li J."/>
            <person name="Zhao F."/>
            <person name="Cao W."/>
        </authorList>
    </citation>
    <scope>NUCLEOTIDE SEQUENCE</scope>
    <source>
        <strain evidence="1">Hyas-2018</strain>
    </source>
</reference>